<feature type="domain" description="TRAM" evidence="5">
    <location>
        <begin position="1"/>
        <end position="58"/>
    </location>
</feature>
<reference evidence="6 7" key="1">
    <citation type="submission" date="2018-12" db="EMBL/GenBank/DDBJ databases">
        <authorList>
            <consortium name="Pathogen Informatics"/>
        </authorList>
    </citation>
    <scope>NUCLEOTIDE SEQUENCE [LARGE SCALE GENOMIC DNA]</scope>
    <source>
        <strain evidence="6 7">NCTC13354</strain>
    </source>
</reference>
<organism evidence="6 7">
    <name type="scientific">Trueperella bialowiezensis</name>
    <dbReference type="NCBI Taxonomy" id="312285"/>
    <lineage>
        <taxon>Bacteria</taxon>
        <taxon>Bacillati</taxon>
        <taxon>Actinomycetota</taxon>
        <taxon>Actinomycetes</taxon>
        <taxon>Actinomycetales</taxon>
        <taxon>Actinomycetaceae</taxon>
        <taxon>Trueperella</taxon>
    </lineage>
</organism>
<evidence type="ECO:0000313" key="6">
    <source>
        <dbReference type="EMBL" id="VEI14072.1"/>
    </source>
</evidence>
<dbReference type="PANTHER" id="PTHR11061:SF30">
    <property type="entry name" value="TRNA (URACIL(54)-C(5))-METHYLTRANSFERASE"/>
    <property type="match status" value="1"/>
</dbReference>
<gene>
    <name evidence="6" type="ORF">NCTC13354_01804</name>
</gene>
<evidence type="ECO:0000256" key="3">
    <source>
        <dbReference type="ARBA" id="ARBA00022691"/>
    </source>
</evidence>
<evidence type="ECO:0000259" key="5">
    <source>
        <dbReference type="PROSITE" id="PS50926"/>
    </source>
</evidence>
<keyword evidence="7" id="KW-1185">Reference proteome</keyword>
<dbReference type="EC" id="2.1.1.-" evidence="6"/>
<evidence type="ECO:0000256" key="4">
    <source>
        <dbReference type="PROSITE-ProRule" id="PRU01024"/>
    </source>
</evidence>
<evidence type="ECO:0000313" key="7">
    <source>
        <dbReference type="Proteomes" id="UP000269542"/>
    </source>
</evidence>
<feature type="binding site" evidence="4">
    <location>
        <position position="305"/>
    </location>
    <ligand>
        <name>S-adenosyl-L-methionine</name>
        <dbReference type="ChEBI" id="CHEBI:59789"/>
    </ligand>
</feature>
<dbReference type="GO" id="GO:0070475">
    <property type="term" value="P:rRNA base methylation"/>
    <property type="evidence" value="ECO:0007669"/>
    <property type="project" value="TreeGrafter"/>
</dbReference>
<dbReference type="InterPro" id="IPR002792">
    <property type="entry name" value="TRAM_dom"/>
</dbReference>
<sequence length="417" mass="43965">MIGSVVELTMSDVAFGGEFIGHLAGGEAVFVRGAVLGERLQVLITHRRKRGYLGTIQRVLEPAAGRIEHPWPLGAVNATGAADYGHMNLETQREMKSRMLWRELELAGGTSLVEQVRTARGGDVLVDGVADPDPAAPGWRYRTRIAVDKLPTGVGMNIRQPDGTPRRERVTDLPLAVRDFAELGIFGADWDDAVAPGTHIRLVAPSGGEPLVLAGEQAFHAPGRPAEPRIRETVTYRGTEFAYELAAGGFWQVHTHAPGELVACVVDELAVEEGAHVVDLYSGAGLFSLVAAHLVGPSGTVRAYEGNTTASAAATNNFAAYPWAGAEAVTINARTIGDLIRGAQVVIADPPRSGLGTPAAAILAASTAEKIALVSCDASSMARDLAALVAGGRKLLAFHALDIFPQTHFVETVCILA</sequence>
<keyword evidence="2 4" id="KW-0808">Transferase</keyword>
<dbReference type="Gene3D" id="2.40.50.1070">
    <property type="match status" value="1"/>
</dbReference>
<feature type="binding site" evidence="4">
    <location>
        <position position="252"/>
    </location>
    <ligand>
        <name>S-adenosyl-L-methionine</name>
        <dbReference type="ChEBI" id="CHEBI:59789"/>
    </ligand>
</feature>
<proteinExistence type="inferred from homology"/>
<dbReference type="SUPFAM" id="SSF53335">
    <property type="entry name" value="S-adenosyl-L-methionine-dependent methyltransferases"/>
    <property type="match status" value="1"/>
</dbReference>
<dbReference type="PROSITE" id="PS51687">
    <property type="entry name" value="SAM_MT_RNA_M5U"/>
    <property type="match status" value="1"/>
</dbReference>
<feature type="binding site" evidence="4">
    <location>
        <position position="281"/>
    </location>
    <ligand>
        <name>S-adenosyl-L-methionine</name>
        <dbReference type="ChEBI" id="CHEBI:59789"/>
    </ligand>
</feature>
<feature type="active site" description="Nucleophile" evidence="4">
    <location>
        <position position="376"/>
    </location>
</feature>
<comment type="similarity">
    <text evidence="4">Belongs to the class I-like SAM-binding methyltransferase superfamily. RNA M5U methyltransferase family.</text>
</comment>
<dbReference type="Proteomes" id="UP000269542">
    <property type="component" value="Chromosome"/>
</dbReference>
<feature type="binding site" evidence="4">
    <location>
        <position position="349"/>
    </location>
    <ligand>
        <name>S-adenosyl-L-methionine</name>
        <dbReference type="ChEBI" id="CHEBI:59789"/>
    </ligand>
</feature>
<dbReference type="KEGG" id="tbw:NCTC13354_01804"/>
<dbReference type="InterPro" id="IPR012340">
    <property type="entry name" value="NA-bd_OB-fold"/>
</dbReference>
<dbReference type="AlphaFoldDB" id="A0A3S4X734"/>
<dbReference type="OrthoDB" id="9804590at2"/>
<keyword evidence="1 4" id="KW-0489">Methyltransferase</keyword>
<dbReference type="RefSeq" id="WP_126417110.1">
    <property type="nucleotide sequence ID" value="NZ_LR134476.1"/>
</dbReference>
<dbReference type="Gene3D" id="2.40.50.140">
    <property type="entry name" value="Nucleic acid-binding proteins"/>
    <property type="match status" value="1"/>
</dbReference>
<evidence type="ECO:0000256" key="1">
    <source>
        <dbReference type="ARBA" id="ARBA00022603"/>
    </source>
</evidence>
<protein>
    <submittedName>
        <fullName evidence="6">Uncharacterized RNA methyltransferase Cgl1903/cg2084</fullName>
        <ecNumber evidence="6">2.1.1.-</ecNumber>
    </submittedName>
</protein>
<evidence type="ECO:0000256" key="2">
    <source>
        <dbReference type="ARBA" id="ARBA00022679"/>
    </source>
</evidence>
<dbReference type="PROSITE" id="PS50926">
    <property type="entry name" value="TRAM"/>
    <property type="match status" value="1"/>
</dbReference>
<dbReference type="InterPro" id="IPR010280">
    <property type="entry name" value="U5_MeTrfase_fam"/>
</dbReference>
<dbReference type="GO" id="GO:0070041">
    <property type="term" value="F:rRNA (uridine-C5-)-methyltransferase activity"/>
    <property type="evidence" value="ECO:0007669"/>
    <property type="project" value="TreeGrafter"/>
</dbReference>
<dbReference type="Gene3D" id="3.40.50.150">
    <property type="entry name" value="Vaccinia Virus protein VP39"/>
    <property type="match status" value="1"/>
</dbReference>
<name>A0A3S4X734_9ACTO</name>
<dbReference type="EMBL" id="LR134476">
    <property type="protein sequence ID" value="VEI14072.1"/>
    <property type="molecule type" value="Genomic_DNA"/>
</dbReference>
<keyword evidence="3 4" id="KW-0949">S-adenosyl-L-methionine</keyword>
<dbReference type="Pfam" id="PF01938">
    <property type="entry name" value="TRAM"/>
    <property type="match status" value="1"/>
</dbReference>
<dbReference type="InterPro" id="IPR029063">
    <property type="entry name" value="SAM-dependent_MTases_sf"/>
</dbReference>
<dbReference type="PANTHER" id="PTHR11061">
    <property type="entry name" value="RNA M5U METHYLTRANSFERASE"/>
    <property type="match status" value="1"/>
</dbReference>
<accession>A0A3S4X734</accession>
<dbReference type="SUPFAM" id="SSF50249">
    <property type="entry name" value="Nucleic acid-binding proteins"/>
    <property type="match status" value="1"/>
</dbReference>